<proteinExistence type="predicted"/>
<reference evidence="1" key="1">
    <citation type="submission" date="2020-03" db="EMBL/GenBank/DDBJ databases">
        <title>The deep terrestrial virosphere.</title>
        <authorList>
            <person name="Holmfeldt K."/>
            <person name="Nilsson E."/>
            <person name="Simone D."/>
            <person name="Lopez-Fernandez M."/>
            <person name="Wu X."/>
            <person name="de Brujin I."/>
            <person name="Lundin D."/>
            <person name="Andersson A."/>
            <person name="Bertilsson S."/>
            <person name="Dopson M."/>
        </authorList>
    </citation>
    <scope>NUCLEOTIDE SEQUENCE</scope>
    <source>
        <strain evidence="1">MM415B03750</strain>
    </source>
</reference>
<evidence type="ECO:0000313" key="1">
    <source>
        <dbReference type="EMBL" id="QJA94771.1"/>
    </source>
</evidence>
<accession>A0A6M3LNT3</accession>
<name>A0A6M3LNT3_9ZZZZ</name>
<dbReference type="EMBL" id="MT143259">
    <property type="protein sequence ID" value="QJA94771.1"/>
    <property type="molecule type" value="Genomic_DNA"/>
</dbReference>
<organism evidence="1">
    <name type="scientific">viral metagenome</name>
    <dbReference type="NCBI Taxonomy" id="1070528"/>
    <lineage>
        <taxon>unclassified sequences</taxon>
        <taxon>metagenomes</taxon>
        <taxon>organismal metagenomes</taxon>
    </lineage>
</organism>
<dbReference type="AlphaFoldDB" id="A0A6M3LNT3"/>
<gene>
    <name evidence="1" type="ORF">MM415B03750_0011</name>
</gene>
<sequence>MGDVTHVYMDGKVVIMKRAMIMKCPSLIMAPEHYKADGSCLCFDQAHQARLKTARKARTEKLLAAQRGGKHGPVL</sequence>
<protein>
    <submittedName>
        <fullName evidence="1">Uncharacterized protein</fullName>
    </submittedName>
</protein>